<name>A0A975BAF1_9BACT</name>
<gene>
    <name evidence="1" type="ORF">dnl_40870</name>
</gene>
<dbReference type="InterPro" id="IPR036866">
    <property type="entry name" value="RibonucZ/Hydroxyglut_hydro"/>
</dbReference>
<dbReference type="Proteomes" id="UP000663720">
    <property type="component" value="Chromosome"/>
</dbReference>
<evidence type="ECO:0000313" key="2">
    <source>
        <dbReference type="Proteomes" id="UP000663720"/>
    </source>
</evidence>
<dbReference type="SUPFAM" id="SSF56281">
    <property type="entry name" value="Metallo-hydrolase/oxidoreductase"/>
    <property type="match status" value="1"/>
</dbReference>
<dbReference type="PANTHER" id="PTHR46018:SF7">
    <property type="entry name" value="RIBONUCLEASE Z"/>
    <property type="match status" value="1"/>
</dbReference>
<dbReference type="NCBIfam" id="NF002558">
    <property type="entry name" value="PRK02126.1"/>
    <property type="match status" value="1"/>
</dbReference>
<dbReference type="RefSeq" id="WP_207687742.1">
    <property type="nucleotide sequence ID" value="NZ_CP061799.1"/>
</dbReference>
<dbReference type="AlphaFoldDB" id="A0A975BAF1"/>
<organism evidence="1 2">
    <name type="scientific">Desulfonema limicola</name>
    <dbReference type="NCBI Taxonomy" id="45656"/>
    <lineage>
        <taxon>Bacteria</taxon>
        <taxon>Pseudomonadati</taxon>
        <taxon>Thermodesulfobacteriota</taxon>
        <taxon>Desulfobacteria</taxon>
        <taxon>Desulfobacterales</taxon>
        <taxon>Desulfococcaceae</taxon>
        <taxon>Desulfonema</taxon>
    </lineage>
</organism>
<sequence>MRPSYYPRLINNPFDDPGIIVPFSFENRSMLFDIGDITSLSARDILKISHVFISHTHMDHFAGFDRLLRLFLGRDKEIFLYGPPGFIKNVEGKLAAYSWNLVKNYQNRFSLNVAEVHPASLVSRRYYCHKSFKPDKAVIHQYFNNIILHEPELSVSAVSLDHGIPCLGFSLKERFHVNIQKNRIEELNLKPGIWINRFKQAIYNNDDLNSDFEIIQAGEGKNRKFNLGKLAEQIALITPGQKITYITDAAYTISNIKKIICLAKDSDFLFIEAAFLDKDKDTAFNKLHLTARQAGTLAGQANVKKFIIFHFSPRYSGMEEQIYMEAVNAYELVKKENNIQA</sequence>
<reference evidence="1" key="1">
    <citation type="journal article" date="2021" name="Microb. Physiol.">
        <title>Proteogenomic Insights into the Physiology of Marine, Sulfate-Reducing, Filamentous Desulfonema limicola and Desulfonema magnum.</title>
        <authorList>
            <person name="Schnaars V."/>
            <person name="Wohlbrand L."/>
            <person name="Scheve S."/>
            <person name="Hinrichs C."/>
            <person name="Reinhardt R."/>
            <person name="Rabus R."/>
        </authorList>
    </citation>
    <scope>NUCLEOTIDE SEQUENCE</scope>
    <source>
        <strain evidence="1">5ac10</strain>
    </source>
</reference>
<dbReference type="GO" id="GO:0042781">
    <property type="term" value="F:3'-tRNA processing endoribonuclease activity"/>
    <property type="evidence" value="ECO:0007669"/>
    <property type="project" value="TreeGrafter"/>
</dbReference>
<accession>A0A975BAF1</accession>
<protein>
    <submittedName>
        <fullName evidence="1">Beta-lactamase domain-containing protein</fullName>
    </submittedName>
</protein>
<keyword evidence="2" id="KW-1185">Reference proteome</keyword>
<evidence type="ECO:0000313" key="1">
    <source>
        <dbReference type="EMBL" id="QTA81738.1"/>
    </source>
</evidence>
<proteinExistence type="predicted"/>
<dbReference type="PANTHER" id="PTHR46018">
    <property type="entry name" value="ZINC PHOSPHODIESTERASE ELAC PROTEIN 1"/>
    <property type="match status" value="1"/>
</dbReference>
<dbReference type="KEGG" id="dli:dnl_40870"/>
<dbReference type="EMBL" id="CP061799">
    <property type="protein sequence ID" value="QTA81738.1"/>
    <property type="molecule type" value="Genomic_DNA"/>
</dbReference>
<dbReference type="Gene3D" id="3.60.15.10">
    <property type="entry name" value="Ribonuclease Z/Hydroxyacylglutathione hydrolase-like"/>
    <property type="match status" value="1"/>
</dbReference>